<sequence length="428" mass="47406">MAALEKLFQESYRPTDQREVVGNYVLGPILGQGRSSLVRCAVDLKHRQKFAVKAIVRTVGVKGKQLEKQFRQEAKVLMLVRHPHIVTMIEVLETSRYLYVVMEMVAGRTLRSVLKDRSCFPEETVRDMTRQITGALHHLHNTAGVVHRDLKPANIMMCTATSQLKLIDLGLSSSLSDGQPRGQCGSPVYMAPELLRAQQHGPPRGQCGSPVYMAPELLRAQQHGPPRGQCGSPVYMAPELLRAQQHGPPRGQCGSPVYMAPELLRAQQHGPPRGQCGSPVYMAPELLRAQQHGPPRGQCGSPVYMAPELLRAQQHGPPRGQCGSPVYMAPELLRAQQHGPPVDMWSLGVLVCELLTGQRPFQPERRSSQLVKNMAAVYSQIIKKACWDICHGISISPDGADFLRGLMQMEESKRLTSQDAVKHKWLAS</sequence>
<dbReference type="GO" id="GO:0004674">
    <property type="term" value="F:protein serine/threonine kinase activity"/>
    <property type="evidence" value="ECO:0007669"/>
    <property type="project" value="UniProtKB-KW"/>
</dbReference>
<evidence type="ECO:0000256" key="1">
    <source>
        <dbReference type="ARBA" id="ARBA00022741"/>
    </source>
</evidence>
<dbReference type="GO" id="GO:0016020">
    <property type="term" value="C:membrane"/>
    <property type="evidence" value="ECO:0007669"/>
    <property type="project" value="TreeGrafter"/>
</dbReference>
<dbReference type="GO" id="GO:0005829">
    <property type="term" value="C:cytosol"/>
    <property type="evidence" value="ECO:0007669"/>
    <property type="project" value="TreeGrafter"/>
</dbReference>
<dbReference type="GO" id="GO:0005776">
    <property type="term" value="C:autophagosome"/>
    <property type="evidence" value="ECO:0007669"/>
    <property type="project" value="TreeGrafter"/>
</dbReference>
<dbReference type="PROSITE" id="PS00107">
    <property type="entry name" value="PROTEIN_KINASE_ATP"/>
    <property type="match status" value="1"/>
</dbReference>
<dbReference type="InterPro" id="IPR045269">
    <property type="entry name" value="Atg1-like"/>
</dbReference>
<dbReference type="SUPFAM" id="SSF56112">
    <property type="entry name" value="Protein kinase-like (PK-like)"/>
    <property type="match status" value="2"/>
</dbReference>
<dbReference type="GO" id="GO:0000407">
    <property type="term" value="C:phagophore assembly site"/>
    <property type="evidence" value="ECO:0007669"/>
    <property type="project" value="TreeGrafter"/>
</dbReference>
<comment type="caution">
    <text evidence="6">The sequence shown here is derived from an EMBL/GenBank/DDBJ whole genome shotgun (WGS) entry which is preliminary data.</text>
</comment>
<protein>
    <recommendedName>
        <fullName evidence="5">Protein kinase domain-containing protein</fullName>
    </recommendedName>
</protein>
<feature type="binding site" evidence="3">
    <location>
        <position position="53"/>
    </location>
    <ligand>
        <name>ATP</name>
        <dbReference type="ChEBI" id="CHEBI:30616"/>
    </ligand>
</feature>
<organism evidence="6 7">
    <name type="scientific">Littorina saxatilis</name>
    <dbReference type="NCBI Taxonomy" id="31220"/>
    <lineage>
        <taxon>Eukaryota</taxon>
        <taxon>Metazoa</taxon>
        <taxon>Spiralia</taxon>
        <taxon>Lophotrochozoa</taxon>
        <taxon>Mollusca</taxon>
        <taxon>Gastropoda</taxon>
        <taxon>Caenogastropoda</taxon>
        <taxon>Littorinimorpha</taxon>
        <taxon>Littorinoidea</taxon>
        <taxon>Littorinidae</taxon>
        <taxon>Littorina</taxon>
    </lineage>
</organism>
<dbReference type="InterPro" id="IPR017441">
    <property type="entry name" value="Protein_kinase_ATP_BS"/>
</dbReference>
<dbReference type="Proteomes" id="UP001374579">
    <property type="component" value="Unassembled WGS sequence"/>
</dbReference>
<name>A0AAN9BN88_9CAEN</name>
<reference evidence="6 7" key="1">
    <citation type="submission" date="2024-02" db="EMBL/GenBank/DDBJ databases">
        <title>Chromosome-scale genome assembly of the rough periwinkle Littorina saxatilis.</title>
        <authorList>
            <person name="De Jode A."/>
            <person name="Faria R."/>
            <person name="Formenti G."/>
            <person name="Sims Y."/>
            <person name="Smith T.P."/>
            <person name="Tracey A."/>
            <person name="Wood J.M.D."/>
            <person name="Zagrodzka Z.B."/>
            <person name="Johannesson K."/>
            <person name="Butlin R.K."/>
            <person name="Leder E.H."/>
        </authorList>
    </citation>
    <scope>NUCLEOTIDE SEQUENCE [LARGE SCALE GENOMIC DNA]</scope>
    <source>
        <strain evidence="6">Snail1</strain>
        <tissue evidence="6">Muscle</tissue>
    </source>
</reference>
<dbReference type="SMART" id="SM00220">
    <property type="entry name" value="S_TKc"/>
    <property type="match status" value="1"/>
</dbReference>
<proteinExistence type="inferred from homology"/>
<dbReference type="InterPro" id="IPR008271">
    <property type="entry name" value="Ser/Thr_kinase_AS"/>
</dbReference>
<keyword evidence="4" id="KW-0418">Kinase</keyword>
<evidence type="ECO:0000313" key="7">
    <source>
        <dbReference type="Proteomes" id="UP001374579"/>
    </source>
</evidence>
<dbReference type="Pfam" id="PF00069">
    <property type="entry name" value="Pkinase"/>
    <property type="match status" value="2"/>
</dbReference>
<evidence type="ECO:0000259" key="5">
    <source>
        <dbReference type="PROSITE" id="PS50011"/>
    </source>
</evidence>
<accession>A0AAN9BN88</accession>
<dbReference type="EMBL" id="JBAMIC010000004">
    <property type="protein sequence ID" value="KAK7108712.1"/>
    <property type="molecule type" value="Genomic_DNA"/>
</dbReference>
<evidence type="ECO:0000313" key="6">
    <source>
        <dbReference type="EMBL" id="KAK7108712.1"/>
    </source>
</evidence>
<dbReference type="PROSITE" id="PS50011">
    <property type="entry name" value="PROTEIN_KINASE_DOM"/>
    <property type="match status" value="1"/>
</dbReference>
<keyword evidence="1 3" id="KW-0547">Nucleotide-binding</keyword>
<keyword evidence="4" id="KW-0723">Serine/threonine-protein kinase</keyword>
<evidence type="ECO:0000256" key="2">
    <source>
        <dbReference type="ARBA" id="ARBA00022840"/>
    </source>
</evidence>
<dbReference type="GO" id="GO:0005524">
    <property type="term" value="F:ATP binding"/>
    <property type="evidence" value="ECO:0007669"/>
    <property type="project" value="UniProtKB-UniRule"/>
</dbReference>
<dbReference type="GO" id="GO:0010506">
    <property type="term" value="P:regulation of autophagy"/>
    <property type="evidence" value="ECO:0007669"/>
    <property type="project" value="InterPro"/>
</dbReference>
<feature type="domain" description="Protein kinase" evidence="5">
    <location>
        <begin position="24"/>
        <end position="426"/>
    </location>
</feature>
<dbReference type="AlphaFoldDB" id="A0AAN9BN88"/>
<dbReference type="Gene3D" id="1.10.510.10">
    <property type="entry name" value="Transferase(Phosphotransferase) domain 1"/>
    <property type="match status" value="2"/>
</dbReference>
<dbReference type="InterPro" id="IPR011009">
    <property type="entry name" value="Kinase-like_dom_sf"/>
</dbReference>
<evidence type="ECO:0000256" key="3">
    <source>
        <dbReference type="PROSITE-ProRule" id="PRU10141"/>
    </source>
</evidence>
<keyword evidence="4" id="KW-0808">Transferase</keyword>
<dbReference type="GO" id="GO:0000045">
    <property type="term" value="P:autophagosome assembly"/>
    <property type="evidence" value="ECO:0007669"/>
    <property type="project" value="TreeGrafter"/>
</dbReference>
<dbReference type="PROSITE" id="PS00108">
    <property type="entry name" value="PROTEIN_KINASE_ST"/>
    <property type="match status" value="1"/>
</dbReference>
<gene>
    <name evidence="6" type="ORF">V1264_016396</name>
</gene>
<keyword evidence="7" id="KW-1185">Reference proteome</keyword>
<keyword evidence="2 3" id="KW-0067">ATP-binding</keyword>
<dbReference type="PANTHER" id="PTHR24348">
    <property type="entry name" value="SERINE/THREONINE-PROTEIN KINASE UNC-51-RELATED"/>
    <property type="match status" value="1"/>
</dbReference>
<evidence type="ECO:0000256" key="4">
    <source>
        <dbReference type="RuleBase" id="RU000304"/>
    </source>
</evidence>
<comment type="similarity">
    <text evidence="4">Belongs to the protein kinase superfamily.</text>
</comment>
<dbReference type="InterPro" id="IPR000719">
    <property type="entry name" value="Prot_kinase_dom"/>
</dbReference>